<dbReference type="SUPFAM" id="SSF55729">
    <property type="entry name" value="Acyl-CoA N-acyltransferases (Nat)"/>
    <property type="match status" value="1"/>
</dbReference>
<gene>
    <name evidence="2" type="ORF">C5746_17175</name>
</gene>
<dbReference type="Proteomes" id="UP000252698">
    <property type="component" value="Chromosome"/>
</dbReference>
<dbReference type="Gene3D" id="3.40.630.30">
    <property type="match status" value="1"/>
</dbReference>
<dbReference type="PROSITE" id="PS51186">
    <property type="entry name" value="GNAT"/>
    <property type="match status" value="1"/>
</dbReference>
<keyword evidence="2" id="KW-0808">Transferase</keyword>
<dbReference type="Pfam" id="PF13508">
    <property type="entry name" value="Acetyltransf_7"/>
    <property type="match status" value="1"/>
</dbReference>
<proteinExistence type="predicted"/>
<dbReference type="KEGG" id="sata:C5746_17175"/>
<dbReference type="InterPro" id="IPR000182">
    <property type="entry name" value="GNAT_dom"/>
</dbReference>
<dbReference type="InterPro" id="IPR016181">
    <property type="entry name" value="Acyl_CoA_acyltransferase"/>
</dbReference>
<organism evidence="2 3">
    <name type="scientific">Streptomyces atratus</name>
    <dbReference type="NCBI Taxonomy" id="1893"/>
    <lineage>
        <taxon>Bacteria</taxon>
        <taxon>Bacillati</taxon>
        <taxon>Actinomycetota</taxon>
        <taxon>Actinomycetes</taxon>
        <taxon>Kitasatosporales</taxon>
        <taxon>Streptomycetaceae</taxon>
        <taxon>Streptomyces</taxon>
    </lineage>
</organism>
<evidence type="ECO:0000313" key="2">
    <source>
        <dbReference type="EMBL" id="AXE78375.1"/>
    </source>
</evidence>
<reference evidence="2 3" key="1">
    <citation type="journal article" date="2018" name="Front. Microbiol.">
        <title>Genome Sequencing of Streptomyces atratus SCSIOZH16 and Activation Production of Nocardamine via Metabolic Engineering.</title>
        <authorList>
            <person name="Li Y."/>
            <person name="Zhang C."/>
            <person name="Liu C."/>
            <person name="Ju J."/>
            <person name="Ma J."/>
        </authorList>
    </citation>
    <scope>NUCLEOTIDE SEQUENCE [LARGE SCALE GENOMIC DNA]</scope>
    <source>
        <strain evidence="2 3">SCSIO_ZH16</strain>
    </source>
</reference>
<dbReference type="AlphaFoldDB" id="A0A2Z5JF29"/>
<evidence type="ECO:0000259" key="1">
    <source>
        <dbReference type="PROSITE" id="PS51186"/>
    </source>
</evidence>
<dbReference type="EMBL" id="CP027306">
    <property type="protein sequence ID" value="AXE78375.1"/>
    <property type="molecule type" value="Genomic_DNA"/>
</dbReference>
<dbReference type="RefSeq" id="WP_114244959.1">
    <property type="nucleotide sequence ID" value="NZ_CP027306.1"/>
</dbReference>
<sequence length="147" mass="16592">MFRLETEVDKGRRTLLSRRLRDDNTAGSPELRVLRTDPAGQELPLEVWALDELGAVAGGLTGRTWAHWLHVDQLWVDARHRGCGLGSRLLAEAERVAGADRACTRSRLETWGFQAPDFYRKRGYEVSGRVENYPPGVTEFILTKDLS</sequence>
<dbReference type="CDD" id="cd04301">
    <property type="entry name" value="NAT_SF"/>
    <property type="match status" value="1"/>
</dbReference>
<feature type="domain" description="N-acetyltransferase" evidence="1">
    <location>
        <begin position="1"/>
        <end position="147"/>
    </location>
</feature>
<protein>
    <submittedName>
        <fullName evidence="2">N-acetyltransferase</fullName>
    </submittedName>
</protein>
<accession>A0A2Z5JF29</accession>
<dbReference type="GeneID" id="95520197"/>
<name>A0A2Z5JF29_STRAR</name>
<dbReference type="GO" id="GO:0016747">
    <property type="term" value="F:acyltransferase activity, transferring groups other than amino-acyl groups"/>
    <property type="evidence" value="ECO:0007669"/>
    <property type="project" value="InterPro"/>
</dbReference>
<evidence type="ECO:0000313" key="3">
    <source>
        <dbReference type="Proteomes" id="UP000252698"/>
    </source>
</evidence>